<keyword evidence="1" id="KW-0805">Transcription regulation</keyword>
<dbReference type="GO" id="GO:0001072">
    <property type="term" value="F:transcription antitermination factor activity, RNA binding"/>
    <property type="evidence" value="ECO:0007669"/>
    <property type="project" value="TreeGrafter"/>
</dbReference>
<accession>A0A327YTX3</accession>
<dbReference type="EMBL" id="QLMH01000001">
    <property type="protein sequence ID" value="RAK23517.1"/>
    <property type="molecule type" value="Genomic_DNA"/>
</dbReference>
<protein>
    <recommendedName>
        <fullName evidence="1">Glycerol uptake operon antiterminator regulatory protein</fullName>
    </recommendedName>
</protein>
<comment type="caution">
    <text evidence="2">The sequence shown here is derived from an EMBL/GenBank/DDBJ whole genome shotgun (WGS) entry which is preliminary data.</text>
</comment>
<gene>
    <name evidence="2" type="ORF">B0I26_101479</name>
</gene>
<dbReference type="PANTHER" id="PTHR35787">
    <property type="entry name" value="GLYCEROL UPTAKE OPERON ANTITERMINATOR REGULATORY PROTEIN"/>
    <property type="match status" value="1"/>
</dbReference>
<sequence length="187" mass="21054">MSFHGQKILPAVRSMKDFDKLLNMNYRYGVFLDIHIGMLKSVYQYAKQHKKNMFLHVDLIHGLKSDEYAAEYICQEIKPYGLVSTKTNVITKAKQKGALAIQRTFIIDSSAMETSIKLVEKANPDYIEVLPGVVPKVIHQLHKKTGKPIFAGGLIETPEEVEEAIAAGAAAITTSNVELWKYFEPEQ</sequence>
<dbReference type="Gene3D" id="3.20.20.70">
    <property type="entry name" value="Aldolase class I"/>
    <property type="match status" value="1"/>
</dbReference>
<dbReference type="Pfam" id="PF04309">
    <property type="entry name" value="G3P_antiterm"/>
    <property type="match status" value="1"/>
</dbReference>
<dbReference type="RefSeq" id="WP_111643861.1">
    <property type="nucleotide sequence ID" value="NZ_QLMH01000001.1"/>
</dbReference>
<dbReference type="PANTHER" id="PTHR35787:SF1">
    <property type="entry name" value="GLYCEROL UPTAKE OPERON ANTITERMINATOR REGULATORY PROTEIN"/>
    <property type="match status" value="1"/>
</dbReference>
<keyword evidence="1" id="KW-0319">Glycerol metabolism</keyword>
<proteinExistence type="predicted"/>
<dbReference type="AlphaFoldDB" id="A0A327YTX3"/>
<comment type="function">
    <text evidence="1">Regulates expression of the glpD operon. In the presence of glycerol 3-phosphate (G3P) causes antitermination of transcription of glpD at the inverted repeat of the leader region to enhance its transcription. Binds and stabilizes glpD leader mRNA.</text>
</comment>
<evidence type="ECO:0000313" key="2">
    <source>
        <dbReference type="EMBL" id="RAK23517.1"/>
    </source>
</evidence>
<dbReference type="GO" id="GO:0003723">
    <property type="term" value="F:RNA binding"/>
    <property type="evidence" value="ECO:0007669"/>
    <property type="project" value="UniProtKB-KW"/>
</dbReference>
<dbReference type="PIRSF" id="PIRSF016897">
    <property type="entry name" value="GlpP"/>
    <property type="match status" value="1"/>
</dbReference>
<organism evidence="2 3">
    <name type="scientific">Paranoxybacillus vitaminiphilus</name>
    <dbReference type="NCBI Taxonomy" id="581036"/>
    <lineage>
        <taxon>Bacteria</taxon>
        <taxon>Bacillati</taxon>
        <taxon>Bacillota</taxon>
        <taxon>Bacilli</taxon>
        <taxon>Bacillales</taxon>
        <taxon>Anoxybacillaceae</taxon>
        <taxon>Paranoxybacillus</taxon>
    </lineage>
</organism>
<dbReference type="InterPro" id="IPR013785">
    <property type="entry name" value="Aldolase_TIM"/>
</dbReference>
<dbReference type="Proteomes" id="UP000248555">
    <property type="component" value="Unassembled WGS sequence"/>
</dbReference>
<dbReference type="SUPFAM" id="SSF110391">
    <property type="entry name" value="GlpP-like"/>
    <property type="match status" value="1"/>
</dbReference>
<reference evidence="2 3" key="1">
    <citation type="submission" date="2018-06" db="EMBL/GenBank/DDBJ databases">
        <title>Genomic Encyclopedia of Type Strains, Phase III (KMG-III): the genomes of soil and plant-associated and newly described type strains.</title>
        <authorList>
            <person name="Whitman W."/>
        </authorList>
    </citation>
    <scope>NUCLEOTIDE SEQUENCE [LARGE SCALE GENOMIC DNA]</scope>
    <source>
        <strain evidence="2 3">CGMCC 1.8979</strain>
    </source>
</reference>
<name>A0A327YTX3_9BACL</name>
<keyword evidence="1" id="KW-0694">RNA-binding</keyword>
<keyword evidence="3" id="KW-1185">Reference proteome</keyword>
<keyword evidence="1" id="KW-0804">Transcription</keyword>
<dbReference type="GO" id="GO:0006071">
    <property type="term" value="P:glycerol metabolic process"/>
    <property type="evidence" value="ECO:0007669"/>
    <property type="project" value="UniProtKB-UniRule"/>
</dbReference>
<evidence type="ECO:0000313" key="3">
    <source>
        <dbReference type="Proteomes" id="UP000248555"/>
    </source>
</evidence>
<dbReference type="InterPro" id="IPR006699">
    <property type="entry name" value="GlpP"/>
</dbReference>
<dbReference type="GO" id="GO:0045893">
    <property type="term" value="P:positive regulation of DNA-templated transcription"/>
    <property type="evidence" value="ECO:0007669"/>
    <property type="project" value="TreeGrafter"/>
</dbReference>
<dbReference type="OrthoDB" id="9799580at2"/>
<evidence type="ECO:0000256" key="1">
    <source>
        <dbReference type="PIRNR" id="PIRNR016897"/>
    </source>
</evidence>